<evidence type="ECO:0000256" key="9">
    <source>
        <dbReference type="ARBA" id="ARBA00022909"/>
    </source>
</evidence>
<protein>
    <recommendedName>
        <fullName evidence="4">2-amino-4-hydroxy-6-hydroxymethyldihydropteridine pyrophosphokinase</fullName>
        <ecNumber evidence="3">2.7.6.3</ecNumber>
    </recommendedName>
    <alternativeName>
        <fullName evidence="11">6-hydroxymethyl-7,8-dihydropterin pyrophosphokinase</fullName>
    </alternativeName>
    <alternativeName>
        <fullName evidence="12">7,8-dihydro-6-hydroxymethylpterin-pyrophosphokinase</fullName>
    </alternativeName>
</protein>
<dbReference type="Gene3D" id="3.30.70.560">
    <property type="entry name" value="7,8-Dihydro-6-hydroxymethylpterin-pyrophosphokinase HPPK"/>
    <property type="match status" value="1"/>
</dbReference>
<evidence type="ECO:0000256" key="11">
    <source>
        <dbReference type="ARBA" id="ARBA00029766"/>
    </source>
</evidence>
<evidence type="ECO:0000256" key="1">
    <source>
        <dbReference type="ARBA" id="ARBA00005051"/>
    </source>
</evidence>
<keyword evidence="9" id="KW-0289">Folate biosynthesis</keyword>
<comment type="function">
    <text evidence="10">Catalyzes the transfer of pyrophosphate from adenosine triphosphate (ATP) to 6-hydroxymethyl-7,8-dihydropterin, an enzymatic step in folate biosynthesis pathway.</text>
</comment>
<keyword evidence="15" id="KW-1185">Reference proteome</keyword>
<gene>
    <name evidence="14" type="primary">folK</name>
    <name evidence="14" type="ORF">HF685_15405</name>
</gene>
<dbReference type="PANTHER" id="PTHR43071">
    <property type="entry name" value="2-AMINO-4-HYDROXY-6-HYDROXYMETHYLDIHYDROPTERIDINE PYROPHOSPHOKINASE"/>
    <property type="match status" value="1"/>
</dbReference>
<evidence type="ECO:0000313" key="14">
    <source>
        <dbReference type="EMBL" id="QJB70898.1"/>
    </source>
</evidence>
<dbReference type="Pfam" id="PF01288">
    <property type="entry name" value="HPPK"/>
    <property type="match status" value="1"/>
</dbReference>
<reference evidence="14 15" key="1">
    <citation type="submission" date="2020-04" db="EMBL/GenBank/DDBJ databases">
        <title>Genome sequence for Sphingorhabdus sp. strain M1.</title>
        <authorList>
            <person name="Park S.-J."/>
        </authorList>
    </citation>
    <scope>NUCLEOTIDE SEQUENCE [LARGE SCALE GENOMIC DNA]</scope>
    <source>
        <strain evidence="14 15">JK6</strain>
    </source>
</reference>
<evidence type="ECO:0000256" key="5">
    <source>
        <dbReference type="ARBA" id="ARBA00022679"/>
    </source>
</evidence>
<dbReference type="NCBIfam" id="TIGR01498">
    <property type="entry name" value="folK"/>
    <property type="match status" value="1"/>
</dbReference>
<evidence type="ECO:0000256" key="3">
    <source>
        <dbReference type="ARBA" id="ARBA00013253"/>
    </source>
</evidence>
<keyword evidence="8" id="KW-0067">ATP-binding</keyword>
<evidence type="ECO:0000259" key="13">
    <source>
        <dbReference type="Pfam" id="PF01288"/>
    </source>
</evidence>
<dbReference type="PANTHER" id="PTHR43071:SF1">
    <property type="entry name" value="2-AMINO-4-HYDROXY-6-HYDROXYMETHYLDIHYDROPTERIDINE PYROPHOSPHOKINASE"/>
    <property type="match status" value="1"/>
</dbReference>
<keyword evidence="5 14" id="KW-0808">Transferase</keyword>
<keyword evidence="6" id="KW-0547">Nucleotide-binding</keyword>
<dbReference type="AlphaFoldDB" id="A0A6H2DRQ8"/>
<organism evidence="14 15">
    <name type="scientific">Parasphingorhabdus halotolerans</name>
    <dbReference type="NCBI Taxonomy" id="2725558"/>
    <lineage>
        <taxon>Bacteria</taxon>
        <taxon>Pseudomonadati</taxon>
        <taxon>Pseudomonadota</taxon>
        <taxon>Alphaproteobacteria</taxon>
        <taxon>Sphingomonadales</taxon>
        <taxon>Sphingomonadaceae</taxon>
        <taxon>Parasphingorhabdus</taxon>
    </lineage>
</organism>
<proteinExistence type="inferred from homology"/>
<dbReference type="SUPFAM" id="SSF55083">
    <property type="entry name" value="6-hydroxymethyl-7,8-dihydropterin pyrophosphokinase, HPPK"/>
    <property type="match status" value="1"/>
</dbReference>
<dbReference type="InterPro" id="IPR000550">
    <property type="entry name" value="Hppk"/>
</dbReference>
<comment type="pathway">
    <text evidence="1">Cofactor biosynthesis; tetrahydrofolate biosynthesis; 2-amino-4-hydroxy-6-hydroxymethyl-7,8-dihydropteridine diphosphate from 7,8-dihydroneopterin triphosphate: step 4/4.</text>
</comment>
<evidence type="ECO:0000256" key="8">
    <source>
        <dbReference type="ARBA" id="ARBA00022840"/>
    </source>
</evidence>
<name>A0A6H2DRQ8_9SPHN</name>
<evidence type="ECO:0000256" key="2">
    <source>
        <dbReference type="ARBA" id="ARBA00005810"/>
    </source>
</evidence>
<dbReference type="EC" id="2.7.6.3" evidence="3"/>
<evidence type="ECO:0000256" key="4">
    <source>
        <dbReference type="ARBA" id="ARBA00016218"/>
    </source>
</evidence>
<keyword evidence="7 14" id="KW-0418">Kinase</keyword>
<dbReference type="GO" id="GO:0003848">
    <property type="term" value="F:2-amino-4-hydroxy-6-hydroxymethyldihydropteridine diphosphokinase activity"/>
    <property type="evidence" value="ECO:0007669"/>
    <property type="project" value="UniProtKB-EC"/>
</dbReference>
<comment type="similarity">
    <text evidence="2">Belongs to the HPPK family.</text>
</comment>
<dbReference type="GO" id="GO:0046654">
    <property type="term" value="P:tetrahydrofolate biosynthetic process"/>
    <property type="evidence" value="ECO:0007669"/>
    <property type="project" value="UniProtKB-UniPathway"/>
</dbReference>
<dbReference type="UniPathway" id="UPA00077">
    <property type="reaction ID" value="UER00155"/>
</dbReference>
<feature type="domain" description="7,8-dihydro-6-hydroxymethylpterin-pyrophosphokinase" evidence="13">
    <location>
        <begin position="8"/>
        <end position="139"/>
    </location>
</feature>
<dbReference type="GO" id="GO:0016301">
    <property type="term" value="F:kinase activity"/>
    <property type="evidence" value="ECO:0007669"/>
    <property type="project" value="UniProtKB-KW"/>
</dbReference>
<evidence type="ECO:0000256" key="12">
    <source>
        <dbReference type="ARBA" id="ARBA00033413"/>
    </source>
</evidence>
<evidence type="ECO:0000256" key="7">
    <source>
        <dbReference type="ARBA" id="ARBA00022777"/>
    </source>
</evidence>
<dbReference type="GO" id="GO:0005524">
    <property type="term" value="F:ATP binding"/>
    <property type="evidence" value="ECO:0007669"/>
    <property type="project" value="UniProtKB-KW"/>
</dbReference>
<sequence length="171" mass="18989">MAKSSYLIALGSNQRHARIGPPAKVVRSAFGALNDQAGKLCAQSQILFSNPVGPSSRRYANAVAIIVCPDNPLELLGTLQNIESQYGTRRGQRWSRRVLDLDIIMWSGGPFLNTSPDLIIPHIAMHERAFVLQPANEIARDWRDPITGLAIRHLASREKRGKPLDREANHH</sequence>
<evidence type="ECO:0000256" key="10">
    <source>
        <dbReference type="ARBA" id="ARBA00029409"/>
    </source>
</evidence>
<evidence type="ECO:0000256" key="6">
    <source>
        <dbReference type="ARBA" id="ARBA00022741"/>
    </source>
</evidence>
<dbReference type="GO" id="GO:0046656">
    <property type="term" value="P:folic acid biosynthetic process"/>
    <property type="evidence" value="ECO:0007669"/>
    <property type="project" value="UniProtKB-KW"/>
</dbReference>
<dbReference type="Proteomes" id="UP000501600">
    <property type="component" value="Chromosome"/>
</dbReference>
<dbReference type="CDD" id="cd00483">
    <property type="entry name" value="HPPK"/>
    <property type="match status" value="1"/>
</dbReference>
<accession>A0A6H2DRQ8</accession>
<dbReference type="EMBL" id="CP051217">
    <property type="protein sequence ID" value="QJB70898.1"/>
    <property type="molecule type" value="Genomic_DNA"/>
</dbReference>
<evidence type="ECO:0000313" key="15">
    <source>
        <dbReference type="Proteomes" id="UP000501600"/>
    </source>
</evidence>
<dbReference type="KEGG" id="phao:HF685_15405"/>
<dbReference type="InterPro" id="IPR035907">
    <property type="entry name" value="Hppk_sf"/>
</dbReference>